<keyword evidence="3" id="KW-1185">Reference proteome</keyword>
<protein>
    <submittedName>
        <fullName evidence="2">Uncharacterized protein</fullName>
    </submittedName>
</protein>
<feature type="compositionally biased region" description="Polar residues" evidence="1">
    <location>
        <begin position="205"/>
        <end position="222"/>
    </location>
</feature>
<dbReference type="EMBL" id="CP019477">
    <property type="protein sequence ID" value="UQC85489.1"/>
    <property type="molecule type" value="Genomic_DNA"/>
</dbReference>
<organism evidence="2 3">
    <name type="scientific">Colletotrichum lupini</name>
    <dbReference type="NCBI Taxonomy" id="145971"/>
    <lineage>
        <taxon>Eukaryota</taxon>
        <taxon>Fungi</taxon>
        <taxon>Dikarya</taxon>
        <taxon>Ascomycota</taxon>
        <taxon>Pezizomycotina</taxon>
        <taxon>Sordariomycetes</taxon>
        <taxon>Hypocreomycetidae</taxon>
        <taxon>Glomerellales</taxon>
        <taxon>Glomerellaceae</taxon>
        <taxon>Colletotrichum</taxon>
        <taxon>Colletotrichum acutatum species complex</taxon>
    </lineage>
</organism>
<feature type="region of interest" description="Disordered" evidence="1">
    <location>
        <begin position="804"/>
        <end position="827"/>
    </location>
</feature>
<evidence type="ECO:0000313" key="2">
    <source>
        <dbReference type="EMBL" id="UQC85489.1"/>
    </source>
</evidence>
<feature type="region of interest" description="Disordered" evidence="1">
    <location>
        <begin position="582"/>
        <end position="601"/>
    </location>
</feature>
<evidence type="ECO:0000256" key="1">
    <source>
        <dbReference type="SAM" id="MobiDB-lite"/>
    </source>
</evidence>
<name>A0A9Q8SXS5_9PEZI</name>
<dbReference type="KEGG" id="clup:CLUP02_10987"/>
<reference evidence="2" key="1">
    <citation type="journal article" date="2021" name="Mol. Plant Microbe Interact.">
        <title>Complete Genome Sequence of the Plant-Pathogenic Fungus Colletotrichum lupini.</title>
        <authorList>
            <person name="Baroncelli R."/>
            <person name="Pensec F."/>
            <person name="Da Lio D."/>
            <person name="Boufleur T."/>
            <person name="Vicente I."/>
            <person name="Sarrocco S."/>
            <person name="Picot A."/>
            <person name="Baraldi E."/>
            <person name="Sukno S."/>
            <person name="Thon M."/>
            <person name="Le Floch G."/>
        </authorList>
    </citation>
    <scope>NUCLEOTIDE SEQUENCE</scope>
    <source>
        <strain evidence="2">IMI 504893</strain>
    </source>
</reference>
<feature type="region of interest" description="Disordered" evidence="1">
    <location>
        <begin position="203"/>
        <end position="266"/>
    </location>
</feature>
<gene>
    <name evidence="2" type="ORF">CLUP02_10987</name>
</gene>
<dbReference type="Proteomes" id="UP000830671">
    <property type="component" value="Chromosome 5"/>
</dbReference>
<accession>A0A9Q8SXS5</accession>
<sequence>MRCFCHGADLNLRHRFKRCRKGYGVQHPSVLFSWYHRFEDFIIVTILSIVPLPNDSWSRERFEIAMEFLTHIQKEFELELKSLSKTEFDCVSFDREFGDCGCDITYAFYVRKMQITIIRSYAAQALIGPLIGRPMGLHTQLIIALPPFSARPQGACSLPLRRSAADKMNDARLWNQTIAHNSTAQDAVFLSERRKKRMTKWPIPTTISMVQTTPADTISPHSRTNEDVSTDSSQDGEKDEGIRSTSQPLQLDGLLPPTAQPTPPTSASVVYNSLFADSNNSKAPRQDASPIEFNNYAVTLPVSSSKLWRFPDTTYRVAREDQIPVPSEVLSLWPETKTGLQNDLRCVVTQMDREQAKERNRVKRTDISRKTIFPQLWMSGKPNKTDLVTISPCIWILCGSNSCCKKVRRRMKDLELPELFTRQPIQIRERAPELFAAKAIVPLPQLRYDVERNAGISHHGGTILYHMEAPTDAHGDQPACGLLCCVTFIKNGKIVDQRISRIGGLLTDGTEHARRPIAITTSHGLLNSLWADNDDNGDSDSQDRTRCLELQGSIEDNELLWAIETDSCSESESESGSELFLNSDADAKNDPTSPSKGKASITQDAEELLGGKNHTTVPKWHCFEEVIGIRLCGELIQAQNDRSSLPLPADYALLRSDVLLTLKNLSSSTSNIEISTLMTNDMLQSGPLSLMLGSGEPINVILLPEITTMPFAEKELVVRKLQLPIPLAPGTSGIWLAKGSSFCGMIVAAFPGQPLALMATAEDIINDIGRSFPLQKNTVESNELGLGSSVTQAVAKEMRGTYSVYSRSGGMSDETSGSRETLPEDGKSLLEDRVHVDGCEVYASFVGRKNTKFSEKADHHHMGLCKSNGLHIKNGAFSVFPPTLQPLPNIERQHPGIILDRAEFHFTGHQCLQASSIEFLASSQTKTISIFILFSQSTLFAPQS</sequence>
<evidence type="ECO:0000313" key="3">
    <source>
        <dbReference type="Proteomes" id="UP000830671"/>
    </source>
</evidence>
<feature type="compositionally biased region" description="Polar residues" evidence="1">
    <location>
        <begin position="590"/>
        <end position="601"/>
    </location>
</feature>
<proteinExistence type="predicted"/>
<dbReference type="AlphaFoldDB" id="A0A9Q8SXS5"/>
<dbReference type="RefSeq" id="XP_049147103.1">
    <property type="nucleotide sequence ID" value="XM_049289958.1"/>
</dbReference>
<dbReference type="GeneID" id="73344968"/>